<dbReference type="OrthoDB" id="9973021at2759"/>
<dbReference type="SUPFAM" id="SSF50965">
    <property type="entry name" value="Galactose oxidase, central domain"/>
    <property type="match status" value="1"/>
</dbReference>
<organism evidence="1 2">
    <name type="scientific">Kipferlia bialata</name>
    <dbReference type="NCBI Taxonomy" id="797122"/>
    <lineage>
        <taxon>Eukaryota</taxon>
        <taxon>Metamonada</taxon>
        <taxon>Carpediemonas-like organisms</taxon>
        <taxon>Kipferlia</taxon>
    </lineage>
</organism>
<gene>
    <name evidence="1" type="ORF">KIPB_009206</name>
</gene>
<sequence length="166" mass="18297">MASLGHNRAMLVSTDHTSDDATHAVSGGTPVACWRILTLSPDRTIKSQRIPGPYNPNGMYGMQLERVGEVVVAYGGVLWGEDLVSMVPIWFMAVYSIDTGVWETIPRPEGSTSPTPSFHPYVFPLGDTLVVVRGSSDNGETWEWSLETREWTSICSEEVDARRTHA</sequence>
<evidence type="ECO:0000313" key="1">
    <source>
        <dbReference type="EMBL" id="GIQ87209.1"/>
    </source>
</evidence>
<evidence type="ECO:0000313" key="2">
    <source>
        <dbReference type="Proteomes" id="UP000265618"/>
    </source>
</evidence>
<proteinExistence type="predicted"/>
<protein>
    <submittedName>
        <fullName evidence="1">Uncharacterized protein</fullName>
    </submittedName>
</protein>
<dbReference type="Gene3D" id="2.120.10.80">
    <property type="entry name" value="Kelch-type beta propeller"/>
    <property type="match status" value="1"/>
</dbReference>
<dbReference type="InterPro" id="IPR011043">
    <property type="entry name" value="Gal_Oxase/kelch_b-propeller"/>
</dbReference>
<accession>A0A9K3GKG1</accession>
<reference evidence="1 2" key="1">
    <citation type="journal article" date="2018" name="PLoS ONE">
        <title>The draft genome of Kipferlia bialata reveals reductive genome evolution in fornicate parasites.</title>
        <authorList>
            <person name="Tanifuji G."/>
            <person name="Takabayashi S."/>
            <person name="Kume K."/>
            <person name="Takagi M."/>
            <person name="Nakayama T."/>
            <person name="Kamikawa R."/>
            <person name="Inagaki Y."/>
            <person name="Hashimoto T."/>
        </authorList>
    </citation>
    <scope>NUCLEOTIDE SEQUENCE [LARGE SCALE GENOMIC DNA]</scope>
    <source>
        <strain evidence="1">NY0173</strain>
    </source>
</reference>
<dbReference type="Proteomes" id="UP000265618">
    <property type="component" value="Unassembled WGS sequence"/>
</dbReference>
<name>A0A9K3GKG1_9EUKA</name>
<keyword evidence="2" id="KW-1185">Reference proteome</keyword>
<dbReference type="AlphaFoldDB" id="A0A9K3GKG1"/>
<dbReference type="InterPro" id="IPR015915">
    <property type="entry name" value="Kelch-typ_b-propeller"/>
</dbReference>
<comment type="caution">
    <text evidence="1">The sequence shown here is derived from an EMBL/GenBank/DDBJ whole genome shotgun (WGS) entry which is preliminary data.</text>
</comment>
<dbReference type="EMBL" id="BDIP01003056">
    <property type="protein sequence ID" value="GIQ87209.1"/>
    <property type="molecule type" value="Genomic_DNA"/>
</dbReference>